<name>A0A0F9H5L1_9ZZZZ</name>
<accession>A0A0F9H5L1</accession>
<protein>
    <submittedName>
        <fullName evidence="1">Uncharacterized protein</fullName>
    </submittedName>
</protein>
<reference evidence="1" key="1">
    <citation type="journal article" date="2015" name="Nature">
        <title>Complex archaea that bridge the gap between prokaryotes and eukaryotes.</title>
        <authorList>
            <person name="Spang A."/>
            <person name="Saw J.H."/>
            <person name="Jorgensen S.L."/>
            <person name="Zaremba-Niedzwiedzka K."/>
            <person name="Martijn J."/>
            <person name="Lind A.E."/>
            <person name="van Eijk R."/>
            <person name="Schleper C."/>
            <person name="Guy L."/>
            <person name="Ettema T.J."/>
        </authorList>
    </citation>
    <scope>NUCLEOTIDE SEQUENCE</scope>
</reference>
<dbReference type="AlphaFoldDB" id="A0A0F9H5L1"/>
<organism evidence="1">
    <name type="scientific">marine sediment metagenome</name>
    <dbReference type="NCBI Taxonomy" id="412755"/>
    <lineage>
        <taxon>unclassified sequences</taxon>
        <taxon>metagenomes</taxon>
        <taxon>ecological metagenomes</taxon>
    </lineage>
</organism>
<gene>
    <name evidence="1" type="ORF">LCGC14_2040090</name>
</gene>
<proteinExistence type="predicted"/>
<comment type="caution">
    <text evidence="1">The sequence shown here is derived from an EMBL/GenBank/DDBJ whole genome shotgun (WGS) entry which is preliminary data.</text>
</comment>
<evidence type="ECO:0000313" key="1">
    <source>
        <dbReference type="EMBL" id="KKL76920.1"/>
    </source>
</evidence>
<sequence length="178" mass="20856">MRDCRECRRFRLKYEDCVGKDWYSERDLVYCPHQIIWVLKHLSELKTGSWPERPLTEEQERNYLPCTGNVPTMGGSYGNASFECAICVAADVESRLDRTSWDGDVLRTSCQGYNDVAELAYKMGSTVDIVERAMKNALRYVRGWRVKRVPYSEWKAQRKYYQNIVKSRNSSKKLDICL</sequence>
<dbReference type="EMBL" id="LAZR01023903">
    <property type="protein sequence ID" value="KKL76920.1"/>
    <property type="molecule type" value="Genomic_DNA"/>
</dbReference>